<proteinExistence type="predicted"/>
<dbReference type="Proteomes" id="UP001234297">
    <property type="component" value="Chromosome 9"/>
</dbReference>
<gene>
    <name evidence="1" type="ORF">MRB53_028911</name>
</gene>
<accession>A0ACC2KGU2</accession>
<keyword evidence="2" id="KW-1185">Reference proteome</keyword>
<reference evidence="1 2" key="1">
    <citation type="journal article" date="2022" name="Hortic Res">
        <title>A haplotype resolved chromosomal level avocado genome allows analysis of novel avocado genes.</title>
        <authorList>
            <person name="Nath O."/>
            <person name="Fletcher S.J."/>
            <person name="Hayward A."/>
            <person name="Shaw L.M."/>
            <person name="Masouleh A.K."/>
            <person name="Furtado A."/>
            <person name="Henry R.J."/>
            <person name="Mitter N."/>
        </authorList>
    </citation>
    <scope>NUCLEOTIDE SEQUENCE [LARGE SCALE GENOMIC DNA]</scope>
    <source>
        <strain evidence="2">cv. Hass</strain>
    </source>
</reference>
<comment type="caution">
    <text evidence="1">The sequence shown here is derived from an EMBL/GenBank/DDBJ whole genome shotgun (WGS) entry which is preliminary data.</text>
</comment>
<name>A0ACC2KGU2_PERAE</name>
<sequence>MSIPDINASSSGHQDPPSPWRSPPLPATQKSKVEESDEDLFTVPDVESRPSDSSAAAAATEVQQENGSSSAAGKRRRGRNPADREYKRLKRKHAGCGICLVISVLLFHGMDFGTCQYDVKKHKEIEFILN</sequence>
<dbReference type="EMBL" id="CM056817">
    <property type="protein sequence ID" value="KAJ8620382.1"/>
    <property type="molecule type" value="Genomic_DNA"/>
</dbReference>
<evidence type="ECO:0000313" key="2">
    <source>
        <dbReference type="Proteomes" id="UP001234297"/>
    </source>
</evidence>
<organism evidence="1 2">
    <name type="scientific">Persea americana</name>
    <name type="common">Avocado</name>
    <dbReference type="NCBI Taxonomy" id="3435"/>
    <lineage>
        <taxon>Eukaryota</taxon>
        <taxon>Viridiplantae</taxon>
        <taxon>Streptophyta</taxon>
        <taxon>Embryophyta</taxon>
        <taxon>Tracheophyta</taxon>
        <taxon>Spermatophyta</taxon>
        <taxon>Magnoliopsida</taxon>
        <taxon>Magnoliidae</taxon>
        <taxon>Laurales</taxon>
        <taxon>Lauraceae</taxon>
        <taxon>Persea</taxon>
    </lineage>
</organism>
<protein>
    <submittedName>
        <fullName evidence="1">Uncharacterized protein</fullName>
    </submittedName>
</protein>
<evidence type="ECO:0000313" key="1">
    <source>
        <dbReference type="EMBL" id="KAJ8620382.1"/>
    </source>
</evidence>